<gene>
    <name evidence="2" type="ORF">H5P30_07735</name>
</gene>
<name>A0A7X1AXH4_9BACT</name>
<dbReference type="RefSeq" id="WP_185692386.1">
    <property type="nucleotide sequence ID" value="NZ_JACHVA010000069.1"/>
</dbReference>
<sequence length="156" mass="18035">MKVQGREVAYTILTLGFSGYRKAKRILDENELKERIVFSEQILGLMLALPIFSFLIVANSLMEGLAKIDKLPAEIKSWWIDGEMGTFDLMDGLFWIPQSYLFFLILHLYLGVAFFQHSHGIQAEDRMKVLFFGFYALDWDLSKHLEPTNPIPESLE</sequence>
<keyword evidence="1" id="KW-0472">Membrane</keyword>
<organism evidence="2 3">
    <name type="scientific">Puniceicoccus vermicola</name>
    <dbReference type="NCBI Taxonomy" id="388746"/>
    <lineage>
        <taxon>Bacteria</taxon>
        <taxon>Pseudomonadati</taxon>
        <taxon>Verrucomicrobiota</taxon>
        <taxon>Opitutia</taxon>
        <taxon>Puniceicoccales</taxon>
        <taxon>Puniceicoccaceae</taxon>
        <taxon>Puniceicoccus</taxon>
    </lineage>
</organism>
<dbReference type="AlphaFoldDB" id="A0A7X1AXH4"/>
<keyword evidence="1" id="KW-1133">Transmembrane helix</keyword>
<protein>
    <submittedName>
        <fullName evidence="2">Uncharacterized protein</fullName>
    </submittedName>
</protein>
<comment type="caution">
    <text evidence="2">The sequence shown here is derived from an EMBL/GenBank/DDBJ whole genome shotgun (WGS) entry which is preliminary data.</text>
</comment>
<reference evidence="2 3" key="1">
    <citation type="submission" date="2020-07" db="EMBL/GenBank/DDBJ databases">
        <authorList>
            <person name="Feng X."/>
        </authorList>
    </citation>
    <scope>NUCLEOTIDE SEQUENCE [LARGE SCALE GENOMIC DNA]</scope>
    <source>
        <strain evidence="2 3">JCM14086</strain>
    </source>
</reference>
<dbReference type="EMBL" id="JACHVA010000069">
    <property type="protein sequence ID" value="MBC2601667.1"/>
    <property type="molecule type" value="Genomic_DNA"/>
</dbReference>
<proteinExistence type="predicted"/>
<evidence type="ECO:0000313" key="2">
    <source>
        <dbReference type="EMBL" id="MBC2601667.1"/>
    </source>
</evidence>
<accession>A0A7X1AXH4</accession>
<feature type="transmembrane region" description="Helical" evidence="1">
    <location>
        <begin position="42"/>
        <end position="62"/>
    </location>
</feature>
<evidence type="ECO:0000256" key="1">
    <source>
        <dbReference type="SAM" id="Phobius"/>
    </source>
</evidence>
<keyword evidence="3" id="KW-1185">Reference proteome</keyword>
<evidence type="ECO:0000313" key="3">
    <source>
        <dbReference type="Proteomes" id="UP000525652"/>
    </source>
</evidence>
<feature type="transmembrane region" description="Helical" evidence="1">
    <location>
        <begin position="94"/>
        <end position="115"/>
    </location>
</feature>
<dbReference type="Proteomes" id="UP000525652">
    <property type="component" value="Unassembled WGS sequence"/>
</dbReference>
<keyword evidence="1" id="KW-0812">Transmembrane</keyword>